<dbReference type="AlphaFoldDB" id="A0AAV7SLB7"/>
<organism evidence="2 3">
    <name type="scientific">Pleurodeles waltl</name>
    <name type="common">Iberian ribbed newt</name>
    <dbReference type="NCBI Taxonomy" id="8319"/>
    <lineage>
        <taxon>Eukaryota</taxon>
        <taxon>Metazoa</taxon>
        <taxon>Chordata</taxon>
        <taxon>Craniata</taxon>
        <taxon>Vertebrata</taxon>
        <taxon>Euteleostomi</taxon>
        <taxon>Amphibia</taxon>
        <taxon>Batrachia</taxon>
        <taxon>Caudata</taxon>
        <taxon>Salamandroidea</taxon>
        <taxon>Salamandridae</taxon>
        <taxon>Pleurodelinae</taxon>
        <taxon>Pleurodeles</taxon>
    </lineage>
</organism>
<name>A0AAV7SLB7_PLEWA</name>
<dbReference type="Proteomes" id="UP001066276">
    <property type="component" value="Chromosome 4_2"/>
</dbReference>
<reference evidence="2" key="1">
    <citation type="journal article" date="2022" name="bioRxiv">
        <title>Sequencing and chromosome-scale assembly of the giantPleurodeles waltlgenome.</title>
        <authorList>
            <person name="Brown T."/>
            <person name="Elewa A."/>
            <person name="Iarovenko S."/>
            <person name="Subramanian E."/>
            <person name="Araus A.J."/>
            <person name="Petzold A."/>
            <person name="Susuki M."/>
            <person name="Suzuki K.-i.T."/>
            <person name="Hayashi T."/>
            <person name="Toyoda A."/>
            <person name="Oliveira C."/>
            <person name="Osipova E."/>
            <person name="Leigh N.D."/>
            <person name="Simon A."/>
            <person name="Yun M.H."/>
        </authorList>
    </citation>
    <scope>NUCLEOTIDE SEQUENCE</scope>
    <source>
        <strain evidence="2">20211129_DDA</strain>
        <tissue evidence="2">Liver</tissue>
    </source>
</reference>
<feature type="compositionally biased region" description="Basic and acidic residues" evidence="1">
    <location>
        <begin position="19"/>
        <end position="42"/>
    </location>
</feature>
<evidence type="ECO:0000256" key="1">
    <source>
        <dbReference type="SAM" id="MobiDB-lite"/>
    </source>
</evidence>
<accession>A0AAV7SLB7</accession>
<gene>
    <name evidence="2" type="ORF">NDU88_005337</name>
</gene>
<proteinExistence type="predicted"/>
<comment type="caution">
    <text evidence="2">The sequence shown here is derived from an EMBL/GenBank/DDBJ whole genome shotgun (WGS) entry which is preliminary data.</text>
</comment>
<feature type="region of interest" description="Disordered" evidence="1">
    <location>
        <begin position="19"/>
        <end position="97"/>
    </location>
</feature>
<evidence type="ECO:0000313" key="2">
    <source>
        <dbReference type="EMBL" id="KAJ1164905.1"/>
    </source>
</evidence>
<keyword evidence="3" id="KW-1185">Reference proteome</keyword>
<protein>
    <submittedName>
        <fullName evidence="2">Uncharacterized protein</fullName>
    </submittedName>
</protein>
<evidence type="ECO:0000313" key="3">
    <source>
        <dbReference type="Proteomes" id="UP001066276"/>
    </source>
</evidence>
<sequence length="111" mass="11865">MARVSQTSCRVKELCETKVRRSHGEESLTDRRWPDRGLERPEAGSFNFMAADPEPPAWAEDESGAGATASGGGAGEDATEVSLSGGSKRGLEDPAPQRLIQATVTVQHWAL</sequence>
<dbReference type="EMBL" id="JANPWB010000008">
    <property type="protein sequence ID" value="KAJ1164905.1"/>
    <property type="molecule type" value="Genomic_DNA"/>
</dbReference>